<evidence type="ECO:0000313" key="1">
    <source>
        <dbReference type="EMBL" id="SJM89380.1"/>
    </source>
</evidence>
<gene>
    <name evidence="1" type="ORF">CRENPOLYSF1_110011</name>
</gene>
<accession>A0A1R4GZZ2</accession>
<dbReference type="Proteomes" id="UP000195667">
    <property type="component" value="Unassembled WGS sequence"/>
</dbReference>
<dbReference type="AlphaFoldDB" id="A0A1R4GZZ2"/>
<sequence length="59" mass="7174">MSSVILGPTFRTPIHNFMIKFNLIISVCYKFVEFLAYFQSHLYQLIFNKKQTRDEFFLF</sequence>
<keyword evidence="2" id="KW-1185">Reference proteome</keyword>
<name>A0A1R4GZZ2_9GAMM</name>
<evidence type="ECO:0000313" key="2">
    <source>
        <dbReference type="Proteomes" id="UP000195667"/>
    </source>
</evidence>
<proteinExistence type="predicted"/>
<reference evidence="2" key="1">
    <citation type="submission" date="2017-02" db="EMBL/GenBank/DDBJ databases">
        <authorList>
            <person name="Daims H."/>
        </authorList>
    </citation>
    <scope>NUCLEOTIDE SEQUENCE [LARGE SCALE GENOMIC DNA]</scope>
</reference>
<dbReference type="EMBL" id="FUKI01000013">
    <property type="protein sequence ID" value="SJM89380.1"/>
    <property type="molecule type" value="Genomic_DNA"/>
</dbReference>
<protein>
    <submittedName>
        <fullName evidence="1">Uncharacterized protein</fullName>
    </submittedName>
</protein>
<organism evidence="1 2">
    <name type="scientific">Crenothrix polyspora</name>
    <dbReference type="NCBI Taxonomy" id="360316"/>
    <lineage>
        <taxon>Bacteria</taxon>
        <taxon>Pseudomonadati</taxon>
        <taxon>Pseudomonadota</taxon>
        <taxon>Gammaproteobacteria</taxon>
        <taxon>Methylococcales</taxon>
        <taxon>Crenotrichaceae</taxon>
        <taxon>Crenothrix</taxon>
    </lineage>
</organism>